<protein>
    <submittedName>
        <fullName evidence="3">Uncharacterized protein</fullName>
    </submittedName>
</protein>
<evidence type="ECO:0000313" key="3">
    <source>
        <dbReference type="EMBL" id="KAF1941606.1"/>
    </source>
</evidence>
<feature type="compositionally biased region" description="Basic and acidic residues" evidence="1">
    <location>
        <begin position="73"/>
        <end position="82"/>
    </location>
</feature>
<dbReference type="Proteomes" id="UP000800038">
    <property type="component" value="Unassembled WGS sequence"/>
</dbReference>
<evidence type="ECO:0000313" key="4">
    <source>
        <dbReference type="Proteomes" id="UP000800038"/>
    </source>
</evidence>
<dbReference type="EMBL" id="ML976045">
    <property type="protein sequence ID" value="KAF1941606.1"/>
    <property type="molecule type" value="Genomic_DNA"/>
</dbReference>
<keyword evidence="4" id="KW-1185">Reference proteome</keyword>
<feature type="transmembrane region" description="Helical" evidence="2">
    <location>
        <begin position="6"/>
        <end position="29"/>
    </location>
</feature>
<organism evidence="3 4">
    <name type="scientific">Clathrospora elynae</name>
    <dbReference type="NCBI Taxonomy" id="706981"/>
    <lineage>
        <taxon>Eukaryota</taxon>
        <taxon>Fungi</taxon>
        <taxon>Dikarya</taxon>
        <taxon>Ascomycota</taxon>
        <taxon>Pezizomycotina</taxon>
        <taxon>Dothideomycetes</taxon>
        <taxon>Pleosporomycetidae</taxon>
        <taxon>Pleosporales</taxon>
        <taxon>Diademaceae</taxon>
        <taxon>Clathrospora</taxon>
    </lineage>
</organism>
<dbReference type="OrthoDB" id="3686475at2759"/>
<keyword evidence="2" id="KW-0812">Transmembrane</keyword>
<reference evidence="3" key="1">
    <citation type="journal article" date="2020" name="Stud. Mycol.">
        <title>101 Dothideomycetes genomes: a test case for predicting lifestyles and emergence of pathogens.</title>
        <authorList>
            <person name="Haridas S."/>
            <person name="Albert R."/>
            <person name="Binder M."/>
            <person name="Bloem J."/>
            <person name="Labutti K."/>
            <person name="Salamov A."/>
            <person name="Andreopoulos B."/>
            <person name="Baker S."/>
            <person name="Barry K."/>
            <person name="Bills G."/>
            <person name="Bluhm B."/>
            <person name="Cannon C."/>
            <person name="Castanera R."/>
            <person name="Culley D."/>
            <person name="Daum C."/>
            <person name="Ezra D."/>
            <person name="Gonzalez J."/>
            <person name="Henrissat B."/>
            <person name="Kuo A."/>
            <person name="Liang C."/>
            <person name="Lipzen A."/>
            <person name="Lutzoni F."/>
            <person name="Magnuson J."/>
            <person name="Mondo S."/>
            <person name="Nolan M."/>
            <person name="Ohm R."/>
            <person name="Pangilinan J."/>
            <person name="Park H.-J."/>
            <person name="Ramirez L."/>
            <person name="Alfaro M."/>
            <person name="Sun H."/>
            <person name="Tritt A."/>
            <person name="Yoshinaga Y."/>
            <person name="Zwiers L.-H."/>
            <person name="Turgeon B."/>
            <person name="Goodwin S."/>
            <person name="Spatafora J."/>
            <person name="Crous P."/>
            <person name="Grigoriev I."/>
        </authorList>
    </citation>
    <scope>NUCLEOTIDE SEQUENCE</scope>
    <source>
        <strain evidence="3">CBS 161.51</strain>
    </source>
</reference>
<feature type="region of interest" description="Disordered" evidence="1">
    <location>
        <begin position="67"/>
        <end position="93"/>
    </location>
</feature>
<name>A0A6A5SSM8_9PLEO</name>
<evidence type="ECO:0000256" key="2">
    <source>
        <dbReference type="SAM" id="Phobius"/>
    </source>
</evidence>
<keyword evidence="2" id="KW-1133">Transmembrane helix</keyword>
<dbReference type="AlphaFoldDB" id="A0A6A5SSM8"/>
<gene>
    <name evidence="3" type="ORF">EJ02DRAFT_503367</name>
</gene>
<keyword evidence="2" id="KW-0472">Membrane</keyword>
<sequence>MVAVATANLFLALIILTSTILVLILVYFLTRFINRHKAKAQHHPDLNLNLNVDLDLEDGRQTRFSHRFSRQQIHQEHYEDPQQRCSSVPPSPSIELLPEIKTSSSDDRANQWLEQGKVDEGVDVAGGDLGQKEAPKAVQVMGMKQKKEVRWDCRTGNMDSGDGLLKFIKKTDGDGMVCREHAANKPVVGGA</sequence>
<evidence type="ECO:0000256" key="1">
    <source>
        <dbReference type="SAM" id="MobiDB-lite"/>
    </source>
</evidence>
<proteinExistence type="predicted"/>
<accession>A0A6A5SSM8</accession>